<evidence type="ECO:0000256" key="3">
    <source>
        <dbReference type="ARBA" id="ARBA00022946"/>
    </source>
</evidence>
<dbReference type="InterPro" id="IPR008381">
    <property type="entry name" value="SDHAF3/Sdh7"/>
</dbReference>
<evidence type="ECO:0000313" key="8">
    <source>
        <dbReference type="Proteomes" id="UP000005203"/>
    </source>
</evidence>
<reference evidence="7" key="1">
    <citation type="submission" date="2021-01" db="UniProtKB">
        <authorList>
            <consortium name="EnsemblMetazoa"/>
        </authorList>
    </citation>
    <scope>IDENTIFICATION</scope>
    <source>
        <strain evidence="7">DH4</strain>
    </source>
</reference>
<name>A0A7M7ILW9_APIME</name>
<proteinExistence type="inferred from homology"/>
<keyword evidence="4 6" id="KW-0496">Mitochondrion</keyword>
<organism evidence="7">
    <name type="scientific">Apis mellifera</name>
    <name type="common">Honeybee</name>
    <dbReference type="NCBI Taxonomy" id="7460"/>
    <lineage>
        <taxon>Eukaryota</taxon>
        <taxon>Metazoa</taxon>
        <taxon>Ecdysozoa</taxon>
        <taxon>Arthropoda</taxon>
        <taxon>Hexapoda</taxon>
        <taxon>Insecta</taxon>
        <taxon>Pterygota</taxon>
        <taxon>Neoptera</taxon>
        <taxon>Endopterygota</taxon>
        <taxon>Hymenoptera</taxon>
        <taxon>Apocrita</taxon>
        <taxon>Aculeata</taxon>
        <taxon>Apoidea</taxon>
        <taxon>Anthophila</taxon>
        <taxon>Apidae</taxon>
        <taxon>Apis</taxon>
    </lineage>
</organism>
<dbReference type="GO" id="GO:0034553">
    <property type="term" value="P:mitochondrial respiratory chain complex II assembly"/>
    <property type="evidence" value="ECO:0007669"/>
    <property type="project" value="UniProtKB-UniRule"/>
</dbReference>
<gene>
    <name evidence="9" type="primary">LOC100579038</name>
</gene>
<sequence>MSNLFHVQRVRILYKTILRLHRGLPPEIQVLGTNYVRDEFKRHKNCNEDIAIIFMNEWTEYAIMLTKQLGLKGPHTAKPLGENLKEEDFNKFRDEQLYQLYELMIASTGKINKNTEDT</sequence>
<comment type="similarity">
    <text evidence="2 6">Belongs to the complex I LYR family. SDHAF3 subfamily.</text>
</comment>
<evidence type="ECO:0000256" key="5">
    <source>
        <dbReference type="ARBA" id="ARBA00023186"/>
    </source>
</evidence>
<evidence type="ECO:0000256" key="6">
    <source>
        <dbReference type="RuleBase" id="RU368039"/>
    </source>
</evidence>
<dbReference type="PANTHER" id="PTHR13137">
    <property type="entry name" value="DC11 ACN9 HOMOLOG"/>
    <property type="match status" value="1"/>
</dbReference>
<evidence type="ECO:0000256" key="4">
    <source>
        <dbReference type="ARBA" id="ARBA00023128"/>
    </source>
</evidence>
<evidence type="ECO:0000313" key="9">
    <source>
        <dbReference type="RefSeq" id="XP_016771434.2"/>
    </source>
</evidence>
<dbReference type="GO" id="GO:0005758">
    <property type="term" value="C:mitochondrial intermembrane space"/>
    <property type="evidence" value="ECO:0007669"/>
    <property type="project" value="TreeGrafter"/>
</dbReference>
<dbReference type="Pfam" id="PF13233">
    <property type="entry name" value="Complex1_LYR_2"/>
    <property type="match status" value="1"/>
</dbReference>
<dbReference type="GO" id="GO:0005759">
    <property type="term" value="C:mitochondrial matrix"/>
    <property type="evidence" value="ECO:0007669"/>
    <property type="project" value="UniProtKB-SubCell"/>
</dbReference>
<evidence type="ECO:0000256" key="2">
    <source>
        <dbReference type="ARBA" id="ARBA00006020"/>
    </source>
</evidence>
<keyword evidence="5 6" id="KW-0143">Chaperone</keyword>
<comment type="subunit">
    <text evidence="6">Interacts with the iron-sulfur protein subunit within the SDH catalytic dimer.</text>
</comment>
<accession>A0A8B7KPK8</accession>
<accession>A0A7M7ILW9</accession>
<dbReference type="PANTHER" id="PTHR13137:SF6">
    <property type="entry name" value="SUCCINATE DEHYDROGENASE ASSEMBLY FACTOR 3, MITOCHONDRIAL"/>
    <property type="match status" value="1"/>
</dbReference>
<comment type="function">
    <text evidence="6">Plays an essential role in the assembly of succinate dehydrogenase (SDH), an enzyme complex (also referred to as respiratory complex II) that is a component of both the tricarboxylic acid (TCA) cycle and the mitochondrial electron transport chain, and which couples the oxidation of succinate to fumarate with the reduction of ubiquinone (coenzyme Q) to ubiquinol. Promotes maturation of the iron-sulfur protein subunit of the SDH catalytic dimer, protecting it from the deleterious effects of oxidants. May act together with SDHAF1.</text>
</comment>
<reference evidence="9" key="2">
    <citation type="submission" date="2025-04" db="UniProtKB">
        <authorList>
            <consortium name="RefSeq"/>
        </authorList>
    </citation>
    <scope>IDENTIFICATION</scope>
    <source>
        <strain evidence="9">DH4</strain>
        <tissue evidence="9">Whole body</tissue>
    </source>
</reference>
<dbReference type="GO" id="GO:0006105">
    <property type="term" value="P:succinate metabolic process"/>
    <property type="evidence" value="ECO:0007669"/>
    <property type="project" value="TreeGrafter"/>
</dbReference>
<dbReference type="CDD" id="cd20270">
    <property type="entry name" value="Complex1_LYR_SDHAF3_LYRM10"/>
    <property type="match status" value="1"/>
</dbReference>
<comment type="subcellular location">
    <subcellularLocation>
        <location evidence="1 6">Mitochondrion matrix</location>
    </subcellularLocation>
</comment>
<protein>
    <recommendedName>
        <fullName evidence="6">Succinate dehydrogenase assembly factor 3</fullName>
        <shortName evidence="6">SDH assembly factor 3</shortName>
        <shortName evidence="6">SDHAF3</shortName>
    </recommendedName>
</protein>
<dbReference type="CTD" id="57001"/>
<dbReference type="GeneID" id="100579038"/>
<evidence type="ECO:0000313" key="7">
    <source>
        <dbReference type="EnsemblMetazoa" id="XP_016771434"/>
    </source>
</evidence>
<dbReference type="RefSeq" id="XP_016771434.2">
    <property type="nucleotide sequence ID" value="XM_016915945.2"/>
</dbReference>
<dbReference type="Proteomes" id="UP000005203">
    <property type="component" value="Linkage group LG13"/>
</dbReference>
<dbReference type="EnsemblMetazoa" id="XM_016915945">
    <property type="protein sequence ID" value="XP_016771434"/>
    <property type="gene ID" value="LOC100579038"/>
</dbReference>
<dbReference type="AlphaFoldDB" id="A0A7M7ILW9"/>
<dbReference type="KEGG" id="ame:100579038"/>
<dbReference type="OrthoDB" id="278329at2759"/>
<keyword evidence="3" id="KW-0809">Transit peptide</keyword>
<evidence type="ECO:0000256" key="1">
    <source>
        <dbReference type="ARBA" id="ARBA00004305"/>
    </source>
</evidence>
<keyword evidence="8" id="KW-1185">Reference proteome</keyword>